<dbReference type="RefSeq" id="WP_263004866.1">
    <property type="nucleotide sequence ID" value="NZ_JAOTEM010000008.1"/>
</dbReference>
<protein>
    <recommendedName>
        <fullName evidence="3">DUF1349 domain-containing protein</fullName>
    </recommendedName>
</protein>
<accession>A0ABT2WAS8</accession>
<gene>
    <name evidence="1" type="ORF">NZ698_19205</name>
</gene>
<reference evidence="2" key="1">
    <citation type="submission" date="2023-07" db="EMBL/GenBank/DDBJ databases">
        <title>Chryseobacterium sp. strain PBS4-4 Genome sequencing and assembly.</title>
        <authorList>
            <person name="Jung Y."/>
        </authorList>
    </citation>
    <scope>NUCLEOTIDE SEQUENCE [LARGE SCALE GENOMIC DNA]</scope>
    <source>
        <strain evidence="2">PBS4-4</strain>
    </source>
</reference>
<keyword evidence="2" id="KW-1185">Reference proteome</keyword>
<sequence length="201" mass="22977">MNYKIDIQDLVPINRKGSENNAVAFLNCQSETEAFEKFKKLSQNLLKINDWNVKGGKNPTEFSIYNKDKSQSVQENDLVKIKIPAPENKLGNGFDWIVVKKIQIIEKTDVKVFLLQMKPNSCPENSNKKTAHFYMEDASSTFILSKKNDTIQFSIHGRNEIPNTKKIGFLNSCRNFFVANGGIFGGSKLQWQDFAEEFIKD</sequence>
<dbReference type="EMBL" id="JAOTEM010000008">
    <property type="protein sequence ID" value="MCU7619314.1"/>
    <property type="molecule type" value="Genomic_DNA"/>
</dbReference>
<evidence type="ECO:0000313" key="1">
    <source>
        <dbReference type="EMBL" id="MCU7619314.1"/>
    </source>
</evidence>
<name>A0ABT2WAS8_9FLAO</name>
<dbReference type="Proteomes" id="UP001208649">
    <property type="component" value="Unassembled WGS sequence"/>
</dbReference>
<evidence type="ECO:0008006" key="3">
    <source>
        <dbReference type="Google" id="ProtNLM"/>
    </source>
</evidence>
<proteinExistence type="predicted"/>
<comment type="caution">
    <text evidence="1">The sequence shown here is derived from an EMBL/GenBank/DDBJ whole genome shotgun (WGS) entry which is preliminary data.</text>
</comment>
<organism evidence="1 2">
    <name type="scientific">Chryseobacterium edaphi</name>
    <dbReference type="NCBI Taxonomy" id="2976532"/>
    <lineage>
        <taxon>Bacteria</taxon>
        <taxon>Pseudomonadati</taxon>
        <taxon>Bacteroidota</taxon>
        <taxon>Flavobacteriia</taxon>
        <taxon>Flavobacteriales</taxon>
        <taxon>Weeksellaceae</taxon>
        <taxon>Chryseobacterium group</taxon>
        <taxon>Chryseobacterium</taxon>
    </lineage>
</organism>
<evidence type="ECO:0000313" key="2">
    <source>
        <dbReference type="Proteomes" id="UP001208649"/>
    </source>
</evidence>